<accession>A0A1X2H6V8</accession>
<dbReference type="Proteomes" id="UP000242180">
    <property type="component" value="Unassembled WGS sequence"/>
</dbReference>
<proteinExistence type="predicted"/>
<evidence type="ECO:0000313" key="1">
    <source>
        <dbReference type="EMBL" id="ORY94181.1"/>
    </source>
</evidence>
<comment type="caution">
    <text evidence="1">The sequence shown here is derived from an EMBL/GenBank/DDBJ whole genome shotgun (WGS) entry which is preliminary data.</text>
</comment>
<dbReference type="OrthoDB" id="5562028at2759"/>
<organism evidence="1 2">
    <name type="scientific">Syncephalastrum racemosum</name>
    <name type="common">Filamentous fungus</name>
    <dbReference type="NCBI Taxonomy" id="13706"/>
    <lineage>
        <taxon>Eukaryota</taxon>
        <taxon>Fungi</taxon>
        <taxon>Fungi incertae sedis</taxon>
        <taxon>Mucoromycota</taxon>
        <taxon>Mucoromycotina</taxon>
        <taxon>Mucoromycetes</taxon>
        <taxon>Mucorales</taxon>
        <taxon>Syncephalastraceae</taxon>
        <taxon>Syncephalastrum</taxon>
    </lineage>
</organism>
<dbReference type="InParanoid" id="A0A1X2H6V8"/>
<sequence length="173" mass="19384">MGCCGSKESHDDDVQEPLLHNELSNTDGHMNYQTCEGIDTKMEQEFWNDIIERTTNNLIDVSNVQADPLQTQDIQERQGRYQQILDNAKSGISDQTHPTLESSTVNATSPADLFASIRPNDDLSSKELDWLYKAMDDIHDAIRAIEVEPVGDVVVQLTMAENNSFGNHHAIRA</sequence>
<evidence type="ECO:0000313" key="2">
    <source>
        <dbReference type="Proteomes" id="UP000242180"/>
    </source>
</evidence>
<evidence type="ECO:0008006" key="3">
    <source>
        <dbReference type="Google" id="ProtNLM"/>
    </source>
</evidence>
<name>A0A1X2H6V8_SYNRA</name>
<protein>
    <recommendedName>
        <fullName evidence="3">Late endosomal/lysosomal adaptor and MAPK and MTOR activator 1</fullName>
    </recommendedName>
</protein>
<reference evidence="1 2" key="1">
    <citation type="submission" date="2016-07" db="EMBL/GenBank/DDBJ databases">
        <title>Pervasive Adenine N6-methylation of Active Genes in Fungi.</title>
        <authorList>
            <consortium name="DOE Joint Genome Institute"/>
            <person name="Mondo S.J."/>
            <person name="Dannebaum R.O."/>
            <person name="Kuo R.C."/>
            <person name="Labutti K."/>
            <person name="Haridas S."/>
            <person name="Kuo A."/>
            <person name="Salamov A."/>
            <person name="Ahrendt S.R."/>
            <person name="Lipzen A."/>
            <person name="Sullivan W."/>
            <person name="Andreopoulos W.B."/>
            <person name="Clum A."/>
            <person name="Lindquist E."/>
            <person name="Daum C."/>
            <person name="Ramamoorthy G.K."/>
            <person name="Gryganskyi A."/>
            <person name="Culley D."/>
            <person name="Magnuson J.K."/>
            <person name="James T.Y."/>
            <person name="O'Malley M.A."/>
            <person name="Stajich J.E."/>
            <person name="Spatafora J.W."/>
            <person name="Visel A."/>
            <person name="Grigoriev I.V."/>
        </authorList>
    </citation>
    <scope>NUCLEOTIDE SEQUENCE [LARGE SCALE GENOMIC DNA]</scope>
    <source>
        <strain evidence="1 2">NRRL 2496</strain>
    </source>
</reference>
<gene>
    <name evidence="1" type="ORF">BCR43DRAFT_517189</name>
</gene>
<dbReference type="AlphaFoldDB" id="A0A1X2H6V8"/>
<keyword evidence="2" id="KW-1185">Reference proteome</keyword>
<dbReference type="OMA" id="QERADKY"/>
<dbReference type="EMBL" id="MCGN01000008">
    <property type="protein sequence ID" value="ORY94181.1"/>
    <property type="molecule type" value="Genomic_DNA"/>
</dbReference>